<feature type="region of interest" description="Disordered" evidence="1">
    <location>
        <begin position="176"/>
        <end position="196"/>
    </location>
</feature>
<accession>A0AAN7L1W6</accession>
<proteinExistence type="predicted"/>
<evidence type="ECO:0000313" key="3">
    <source>
        <dbReference type="Proteomes" id="UP001346149"/>
    </source>
</evidence>
<evidence type="ECO:0000256" key="1">
    <source>
        <dbReference type="SAM" id="MobiDB-lite"/>
    </source>
</evidence>
<protein>
    <recommendedName>
        <fullName evidence="4">Membrane-associated kinase regulator 6</fullName>
    </recommendedName>
</protein>
<dbReference type="Proteomes" id="UP001346149">
    <property type="component" value="Unassembled WGS sequence"/>
</dbReference>
<dbReference type="AlphaFoldDB" id="A0AAN7L1W6"/>
<gene>
    <name evidence="2" type="ORF">SAY86_005688</name>
</gene>
<name>A0AAN7L1W6_TRANT</name>
<evidence type="ECO:0008006" key="4">
    <source>
        <dbReference type="Google" id="ProtNLM"/>
    </source>
</evidence>
<keyword evidence="3" id="KW-1185">Reference proteome</keyword>
<dbReference type="InterPro" id="IPR044699">
    <property type="entry name" value="MAKR6"/>
</dbReference>
<dbReference type="PANTHER" id="PTHR34576:SF2">
    <property type="entry name" value="MEMBRANE-ASSOCIATED KINASE REGULATOR 6-RELATED"/>
    <property type="match status" value="1"/>
</dbReference>
<sequence length="226" mass="25839">MVDGNNEMEESSQLLSLECYSYRWLVDDGPSSISRMDSFRASIDGLEEGSFIEMDPRSPPSKRFVSSRMKSSSLDFKFDLKPPDYLVHADELFAEGFVLPLFVDPSGMKADDQYIDMKIKLDPSVPPTTVSGSKSWKRRLLAWRRFFCKHLDFLVPMCRSIIFPRDTRRALAARKSVHPARHVSDPMTTSSCASSVDDDRRQRHSWVESESSIYEAVLHCKRSNGE</sequence>
<evidence type="ECO:0000313" key="2">
    <source>
        <dbReference type="EMBL" id="KAK4777000.1"/>
    </source>
</evidence>
<organism evidence="2 3">
    <name type="scientific">Trapa natans</name>
    <name type="common">Water chestnut</name>
    <dbReference type="NCBI Taxonomy" id="22666"/>
    <lineage>
        <taxon>Eukaryota</taxon>
        <taxon>Viridiplantae</taxon>
        <taxon>Streptophyta</taxon>
        <taxon>Embryophyta</taxon>
        <taxon>Tracheophyta</taxon>
        <taxon>Spermatophyta</taxon>
        <taxon>Magnoliopsida</taxon>
        <taxon>eudicotyledons</taxon>
        <taxon>Gunneridae</taxon>
        <taxon>Pentapetalae</taxon>
        <taxon>rosids</taxon>
        <taxon>malvids</taxon>
        <taxon>Myrtales</taxon>
        <taxon>Lythraceae</taxon>
        <taxon>Trapa</taxon>
    </lineage>
</organism>
<reference evidence="2 3" key="1">
    <citation type="journal article" date="2023" name="Hortic Res">
        <title>Pangenome of water caltrop reveals structural variations and asymmetric subgenome divergence after allopolyploidization.</title>
        <authorList>
            <person name="Zhang X."/>
            <person name="Chen Y."/>
            <person name="Wang L."/>
            <person name="Yuan Y."/>
            <person name="Fang M."/>
            <person name="Shi L."/>
            <person name="Lu R."/>
            <person name="Comes H.P."/>
            <person name="Ma Y."/>
            <person name="Chen Y."/>
            <person name="Huang G."/>
            <person name="Zhou Y."/>
            <person name="Zheng Z."/>
            <person name="Qiu Y."/>
        </authorList>
    </citation>
    <scope>NUCLEOTIDE SEQUENCE [LARGE SCALE GENOMIC DNA]</scope>
    <source>
        <strain evidence="2">F231</strain>
    </source>
</reference>
<comment type="caution">
    <text evidence="2">The sequence shown here is derived from an EMBL/GenBank/DDBJ whole genome shotgun (WGS) entry which is preliminary data.</text>
</comment>
<dbReference type="PANTHER" id="PTHR34576">
    <property type="entry name" value="MEMBRANE-ASSOCIATED KINASE REGULATOR 6-RELATED"/>
    <property type="match status" value="1"/>
</dbReference>
<dbReference type="EMBL" id="JAXQNO010000018">
    <property type="protein sequence ID" value="KAK4777000.1"/>
    <property type="molecule type" value="Genomic_DNA"/>
</dbReference>